<dbReference type="Pfam" id="PF00501">
    <property type="entry name" value="AMP-binding"/>
    <property type="match status" value="1"/>
</dbReference>
<comment type="similarity">
    <text evidence="1">Belongs to the ATP-dependent AMP-binding enzyme family.</text>
</comment>
<dbReference type="GO" id="GO:0004467">
    <property type="term" value="F:long-chain fatty acid-CoA ligase activity"/>
    <property type="evidence" value="ECO:0007669"/>
    <property type="project" value="TreeGrafter"/>
</dbReference>
<organism evidence="7 8">
    <name type="scientific">Tectimicrobiota bacterium</name>
    <dbReference type="NCBI Taxonomy" id="2528274"/>
    <lineage>
        <taxon>Bacteria</taxon>
        <taxon>Pseudomonadati</taxon>
        <taxon>Nitrospinota/Tectimicrobiota group</taxon>
        <taxon>Candidatus Tectimicrobiota</taxon>
    </lineage>
</organism>
<evidence type="ECO:0000256" key="2">
    <source>
        <dbReference type="ARBA" id="ARBA00022598"/>
    </source>
</evidence>
<evidence type="ECO:0000256" key="1">
    <source>
        <dbReference type="ARBA" id="ARBA00006432"/>
    </source>
</evidence>
<dbReference type="AlphaFoldDB" id="A0A933LPU0"/>
<dbReference type="InterPro" id="IPR042099">
    <property type="entry name" value="ANL_N_sf"/>
</dbReference>
<evidence type="ECO:0000313" key="8">
    <source>
        <dbReference type="Proteomes" id="UP000772181"/>
    </source>
</evidence>
<evidence type="ECO:0000256" key="4">
    <source>
        <dbReference type="ARBA" id="ARBA00022840"/>
    </source>
</evidence>
<evidence type="ECO:0000256" key="3">
    <source>
        <dbReference type="ARBA" id="ARBA00022741"/>
    </source>
</evidence>
<dbReference type="InterPro" id="IPR000873">
    <property type="entry name" value="AMP-dep_synth/lig_dom"/>
</dbReference>
<dbReference type="Pfam" id="PF13193">
    <property type="entry name" value="AMP-binding_C"/>
    <property type="match status" value="1"/>
</dbReference>
<dbReference type="Proteomes" id="UP000772181">
    <property type="component" value="Unassembled WGS sequence"/>
</dbReference>
<dbReference type="PROSITE" id="PS00455">
    <property type="entry name" value="AMP_BINDING"/>
    <property type="match status" value="1"/>
</dbReference>
<dbReference type="EMBL" id="JACQWF010000166">
    <property type="protein sequence ID" value="MBI4595468.1"/>
    <property type="molecule type" value="Genomic_DNA"/>
</dbReference>
<dbReference type="GO" id="GO:0005886">
    <property type="term" value="C:plasma membrane"/>
    <property type="evidence" value="ECO:0007669"/>
    <property type="project" value="TreeGrafter"/>
</dbReference>
<dbReference type="GO" id="GO:0044539">
    <property type="term" value="P:long-chain fatty acid import into cell"/>
    <property type="evidence" value="ECO:0007669"/>
    <property type="project" value="TreeGrafter"/>
</dbReference>
<dbReference type="Gene3D" id="3.30.300.30">
    <property type="match status" value="1"/>
</dbReference>
<dbReference type="PANTHER" id="PTHR43107:SF15">
    <property type="entry name" value="FATTY ACID TRANSPORT PROTEIN 3, ISOFORM A"/>
    <property type="match status" value="1"/>
</dbReference>
<dbReference type="GO" id="GO:0005524">
    <property type="term" value="F:ATP binding"/>
    <property type="evidence" value="ECO:0007669"/>
    <property type="project" value="UniProtKB-KW"/>
</dbReference>
<dbReference type="SUPFAM" id="SSF56801">
    <property type="entry name" value="Acetyl-CoA synthetase-like"/>
    <property type="match status" value="1"/>
</dbReference>
<dbReference type="GO" id="GO:0005324">
    <property type="term" value="F:long-chain fatty acid transmembrane transporter activity"/>
    <property type="evidence" value="ECO:0007669"/>
    <property type="project" value="TreeGrafter"/>
</dbReference>
<feature type="domain" description="AMP-binding enzyme C-terminal" evidence="6">
    <location>
        <begin position="425"/>
        <end position="498"/>
    </location>
</feature>
<reference evidence="7" key="1">
    <citation type="submission" date="2020-07" db="EMBL/GenBank/DDBJ databases">
        <title>Huge and variable diversity of episymbiotic CPR bacteria and DPANN archaea in groundwater ecosystems.</title>
        <authorList>
            <person name="He C.Y."/>
            <person name="Keren R."/>
            <person name="Whittaker M."/>
            <person name="Farag I.F."/>
            <person name="Doudna J."/>
            <person name="Cate J.H.D."/>
            <person name="Banfield J.F."/>
        </authorList>
    </citation>
    <scope>NUCLEOTIDE SEQUENCE</scope>
    <source>
        <strain evidence="7">NC_groundwater_1482_Ag_S-0.65um_47_24</strain>
    </source>
</reference>
<comment type="caution">
    <text evidence="7">The sequence shown here is derived from an EMBL/GenBank/DDBJ whole genome shotgun (WGS) entry which is preliminary data.</text>
</comment>
<keyword evidence="2" id="KW-0436">Ligase</keyword>
<accession>A0A933LPU0</accession>
<sequence length="525" mass="59166">MNLRSFWQAKVQKNPSKVFLYHEEDMISYAEFDRRVNQVANGLLELRVNKADKVCLMLPNIPEFLYTWLGLCKIGGVAVPINTNFKVNEVRYIVNHSEAVGLIVSVDHLQLALEIKQNCSHLNWIACVNGKDTQLPAQVISYKQLTRSMRTGLKEIDLNSDGLACVIYTSGTTGFPKGVMHAHNTPIMTGEAFLLRAQVSPSDRIMAVLPLFHINAQFYSTWGAIAGEASLILIRQFSASQFWNQAVRYGATEFNFVGVIGRILCARSPKEFRPDHHIRIAVGAGISPDVYDTFTRRFKIPNVIDAYGLTEVPAVSQNPVGGTIKKKSIGLPARHPDPSVRFTEMKIVDDEGRECSPGKVGELIVRSPVMMKGYFKEPQKTVEAIRNGWFYTGDYAYKDEDGYFFFVDRKKDLIRKKGENISPAEVEAVLNEHPKVAESAVIAVPAQLGEDEVMACIVLRSGESMTAEEVIEWCRDRLAAFKLPRFIQFRTDLPKTSTQRIAKPVLRKEPFLEKAIDIEWYKKES</sequence>
<feature type="domain" description="AMP-dependent synthetase/ligase" evidence="5">
    <location>
        <begin position="8"/>
        <end position="375"/>
    </location>
</feature>
<dbReference type="Gene3D" id="3.40.50.12780">
    <property type="entry name" value="N-terminal domain of ligase-like"/>
    <property type="match status" value="1"/>
</dbReference>
<dbReference type="PANTHER" id="PTHR43107">
    <property type="entry name" value="LONG-CHAIN FATTY ACID TRANSPORT PROTEIN"/>
    <property type="match status" value="1"/>
</dbReference>
<proteinExistence type="inferred from homology"/>
<protein>
    <submittedName>
        <fullName evidence="7">AMP-binding protein</fullName>
    </submittedName>
</protein>
<keyword evidence="3" id="KW-0547">Nucleotide-binding</keyword>
<dbReference type="InterPro" id="IPR045851">
    <property type="entry name" value="AMP-bd_C_sf"/>
</dbReference>
<name>A0A933LPU0_UNCTE</name>
<keyword evidence="4" id="KW-0067">ATP-binding</keyword>
<evidence type="ECO:0000313" key="7">
    <source>
        <dbReference type="EMBL" id="MBI4595468.1"/>
    </source>
</evidence>
<dbReference type="InterPro" id="IPR020845">
    <property type="entry name" value="AMP-binding_CS"/>
</dbReference>
<gene>
    <name evidence="7" type="ORF">HY730_03715</name>
</gene>
<evidence type="ECO:0000259" key="5">
    <source>
        <dbReference type="Pfam" id="PF00501"/>
    </source>
</evidence>
<evidence type="ECO:0000259" key="6">
    <source>
        <dbReference type="Pfam" id="PF13193"/>
    </source>
</evidence>
<dbReference type="InterPro" id="IPR025110">
    <property type="entry name" value="AMP-bd_C"/>
</dbReference>